<evidence type="ECO:0000256" key="8">
    <source>
        <dbReference type="ARBA" id="ARBA00023214"/>
    </source>
</evidence>
<feature type="transmembrane region" description="Helical" evidence="10">
    <location>
        <begin position="20"/>
        <end position="46"/>
    </location>
</feature>
<dbReference type="KEGG" id="afx:JZ786_03375"/>
<dbReference type="Proteomes" id="UP000663505">
    <property type="component" value="Chromosome"/>
</dbReference>
<dbReference type="AlphaFoldDB" id="A0A9X7VZU5"/>
<feature type="transmembrane region" description="Helical" evidence="10">
    <location>
        <begin position="394"/>
        <end position="415"/>
    </location>
</feature>
<dbReference type="PANTHER" id="PTHR43427">
    <property type="entry name" value="CHLORIDE CHANNEL PROTEIN CLC-E"/>
    <property type="match status" value="1"/>
</dbReference>
<feature type="transmembrane region" description="Helical" evidence="10">
    <location>
        <begin position="309"/>
        <end position="331"/>
    </location>
</feature>
<evidence type="ECO:0000256" key="5">
    <source>
        <dbReference type="ARBA" id="ARBA00023065"/>
    </source>
</evidence>
<dbReference type="RefSeq" id="WP_206657407.1">
    <property type="nucleotide sequence ID" value="NZ_CP071182.1"/>
</dbReference>
<dbReference type="PRINTS" id="PR00762">
    <property type="entry name" value="CLCHANNEL"/>
</dbReference>
<dbReference type="PANTHER" id="PTHR43427:SF6">
    <property type="entry name" value="CHLORIDE CHANNEL PROTEIN CLC-E"/>
    <property type="match status" value="1"/>
</dbReference>
<accession>A0A9X7VZU5</accession>
<keyword evidence="13" id="KW-1185">Reference proteome</keyword>
<dbReference type="InterPro" id="IPR046342">
    <property type="entry name" value="CBS_dom_sf"/>
</dbReference>
<keyword evidence="4 10" id="KW-1133">Transmembrane helix</keyword>
<evidence type="ECO:0000256" key="2">
    <source>
        <dbReference type="ARBA" id="ARBA00022448"/>
    </source>
</evidence>
<dbReference type="SUPFAM" id="SSF81340">
    <property type="entry name" value="Clc chloride channel"/>
    <property type="match status" value="1"/>
</dbReference>
<dbReference type="GO" id="GO:0034707">
    <property type="term" value="C:chloride channel complex"/>
    <property type="evidence" value="ECO:0007669"/>
    <property type="project" value="UniProtKB-KW"/>
</dbReference>
<dbReference type="CDD" id="cd02440">
    <property type="entry name" value="AdoMet_MTases"/>
    <property type="match status" value="1"/>
</dbReference>
<dbReference type="InterPro" id="IPR029063">
    <property type="entry name" value="SAM-dependent_MTases_sf"/>
</dbReference>
<keyword evidence="8" id="KW-0868">Chloride</keyword>
<dbReference type="InterPro" id="IPR014743">
    <property type="entry name" value="Cl-channel_core"/>
</dbReference>
<feature type="transmembrane region" description="Helical" evidence="10">
    <location>
        <begin position="363"/>
        <end position="388"/>
    </location>
</feature>
<evidence type="ECO:0000313" key="13">
    <source>
        <dbReference type="Proteomes" id="UP000663505"/>
    </source>
</evidence>
<feature type="transmembrane region" description="Helical" evidence="10">
    <location>
        <begin position="66"/>
        <end position="85"/>
    </location>
</feature>
<reference evidence="12 13" key="1">
    <citation type="submission" date="2021-02" db="EMBL/GenBank/DDBJ databases">
        <title>Alicyclobacillus curvatus sp. nov. and Alicyclobacillus mengziensis sp. nov., two acidophilic bacteria isolated from acid mine drainage.</title>
        <authorList>
            <person name="Huang Y."/>
        </authorList>
    </citation>
    <scope>NUCLEOTIDE SEQUENCE [LARGE SCALE GENOMIC DNA]</scope>
    <source>
        <strain evidence="12 13">S30H14</strain>
    </source>
</reference>
<keyword evidence="5" id="KW-0406">Ion transport</keyword>
<comment type="subcellular location">
    <subcellularLocation>
        <location evidence="1">Membrane</location>
        <topology evidence="1">Multi-pass membrane protein</topology>
    </subcellularLocation>
</comment>
<sequence>MSIKRKKTGDFTTDSQIVRLSAAALLVGAICAFIAIVLLKMIYFFTNLFFYHRLSMMYVTVTHNQLHAWVIVPPLIGAVLIGLIARFGSEKIRGHGIPEAIEAMLINESKVQPRVALWKPISAAISIGSGGPFGAEGPIIMTGGSFGSLFSQILHFSPIERRILLVAGAAGGMSATFAAPISSVLFAVELLVFEFKPRSLVPIALASAVADAIRVQLIGPGPLFGMPPLMHVSWQLIGVSALIGVTGSLLAVLLTYAIYAVEDGFRKLPIHWMWWPALGAIVIGVGGYISPRALGVGYDSISAMLNVRLTFYTLLGLLIVKTVIWVVALGSGTSGGILAPILIIGGSLGGAIGEILHVPHPGVWALLGMSAIFAGVTRTPFTSVVFPLELTHNLGALLLLLVTSSIATGISSYILPRSILTEKIARRGLHLTREYAVDPLQMYYCRDIMSLPELSVKGDEEIGVLREQMLTYPPNSWLKVIDGDGSYTGIVRPMTLLREALIHPQLQISKCLNEVPTVLDMDTAKTALEAMLESGSDWTRVTTISGHVLGFITVDGLLDVRRTELRYENHRQRVFSFQKKLRVHDSPMMYPTGLSFKPRYQVQTTTQKPSDTTILGASKRDTAHRAPDAKWVMLGREKVHTMKIPNFKSEEGSVLYKNTVGRLISPRVAQVLLSRIESQLTLYKTQTILDLGCGPGTVCLPLARKFPNFDITAIDASDSMVELAKMEARKQGLRNIQFGQMDAGHISLAPEAFDVVLCNLAFPFFTRPHDSMREVQTVMRSQGRAYFTVPGRHTWDEFFEVAASVLGDMVSVARPFLSKFSQAEILPEAMSAAGLTDISEERTLLPFQFSNGQAVLEFFGQLFHLLDYATPDMKSELADAIDAAHPDGFQMHYEVLLFRGEWTC</sequence>
<evidence type="ECO:0000313" key="12">
    <source>
        <dbReference type="EMBL" id="QSO48071.1"/>
    </source>
</evidence>
<dbReference type="InterPro" id="IPR025714">
    <property type="entry name" value="Methyltranfer_dom"/>
</dbReference>
<keyword evidence="7" id="KW-0869">Chloride channel</keyword>
<keyword evidence="9" id="KW-0407">Ion channel</keyword>
<dbReference type="Pfam" id="PF13847">
    <property type="entry name" value="Methyltransf_31"/>
    <property type="match status" value="1"/>
</dbReference>
<protein>
    <submittedName>
        <fullName evidence="12">Chloride channel protein</fullName>
    </submittedName>
</protein>
<feature type="domain" description="Methyltransferase" evidence="11">
    <location>
        <begin position="685"/>
        <end position="791"/>
    </location>
</feature>
<dbReference type="Gene3D" id="1.10.3080.10">
    <property type="entry name" value="Clc chloride channel"/>
    <property type="match status" value="1"/>
</dbReference>
<keyword evidence="6 10" id="KW-0472">Membrane</keyword>
<evidence type="ECO:0000256" key="6">
    <source>
        <dbReference type="ARBA" id="ARBA00023136"/>
    </source>
</evidence>
<dbReference type="SUPFAM" id="SSF53335">
    <property type="entry name" value="S-adenosyl-L-methionine-dependent methyltransferases"/>
    <property type="match status" value="1"/>
</dbReference>
<feature type="transmembrane region" description="Helical" evidence="10">
    <location>
        <begin position="163"/>
        <end position="188"/>
    </location>
</feature>
<dbReference type="Pfam" id="PF00654">
    <property type="entry name" value="Voltage_CLC"/>
    <property type="match status" value="1"/>
</dbReference>
<evidence type="ECO:0000256" key="1">
    <source>
        <dbReference type="ARBA" id="ARBA00004141"/>
    </source>
</evidence>
<dbReference type="EMBL" id="CP071182">
    <property type="protein sequence ID" value="QSO48071.1"/>
    <property type="molecule type" value="Genomic_DNA"/>
</dbReference>
<organism evidence="12 13">
    <name type="scientific">Alicyclobacillus mengziensis</name>
    <dbReference type="NCBI Taxonomy" id="2931921"/>
    <lineage>
        <taxon>Bacteria</taxon>
        <taxon>Bacillati</taxon>
        <taxon>Bacillota</taxon>
        <taxon>Bacilli</taxon>
        <taxon>Bacillales</taxon>
        <taxon>Alicyclobacillaceae</taxon>
        <taxon>Alicyclobacillus</taxon>
    </lineage>
</organism>
<evidence type="ECO:0000259" key="11">
    <source>
        <dbReference type="Pfam" id="PF13847"/>
    </source>
</evidence>
<feature type="transmembrane region" description="Helical" evidence="10">
    <location>
        <begin position="337"/>
        <end position="356"/>
    </location>
</feature>
<evidence type="ECO:0000256" key="10">
    <source>
        <dbReference type="SAM" id="Phobius"/>
    </source>
</evidence>
<keyword evidence="2" id="KW-0813">Transport</keyword>
<proteinExistence type="predicted"/>
<feature type="transmembrane region" description="Helical" evidence="10">
    <location>
        <begin position="272"/>
        <end position="289"/>
    </location>
</feature>
<dbReference type="GO" id="GO:0005254">
    <property type="term" value="F:chloride channel activity"/>
    <property type="evidence" value="ECO:0007669"/>
    <property type="project" value="UniProtKB-KW"/>
</dbReference>
<gene>
    <name evidence="12" type="ORF">JZ786_03375</name>
</gene>
<dbReference type="SUPFAM" id="SSF54631">
    <property type="entry name" value="CBS-domain pair"/>
    <property type="match status" value="1"/>
</dbReference>
<evidence type="ECO:0000256" key="4">
    <source>
        <dbReference type="ARBA" id="ARBA00022989"/>
    </source>
</evidence>
<evidence type="ECO:0000256" key="9">
    <source>
        <dbReference type="ARBA" id="ARBA00023303"/>
    </source>
</evidence>
<name>A0A9X7VZU5_9BACL</name>
<dbReference type="InterPro" id="IPR050368">
    <property type="entry name" value="ClC-type_chloride_channel"/>
</dbReference>
<dbReference type="Gene3D" id="3.40.50.150">
    <property type="entry name" value="Vaccinia Virus protein VP39"/>
    <property type="match status" value="1"/>
</dbReference>
<keyword evidence="3 10" id="KW-0812">Transmembrane</keyword>
<evidence type="ECO:0000256" key="3">
    <source>
        <dbReference type="ARBA" id="ARBA00022692"/>
    </source>
</evidence>
<dbReference type="CDD" id="cd00400">
    <property type="entry name" value="Voltage_gated_ClC"/>
    <property type="match status" value="1"/>
</dbReference>
<dbReference type="InterPro" id="IPR001807">
    <property type="entry name" value="ClC"/>
</dbReference>
<evidence type="ECO:0000256" key="7">
    <source>
        <dbReference type="ARBA" id="ARBA00023173"/>
    </source>
</evidence>
<feature type="transmembrane region" description="Helical" evidence="10">
    <location>
        <begin position="236"/>
        <end position="260"/>
    </location>
</feature>